<keyword evidence="4" id="KW-0158">Chromosome</keyword>
<comment type="similarity">
    <text evidence="3">Belongs to the SKA3 family.</text>
</comment>
<dbReference type="AlphaFoldDB" id="A0A151TVY6"/>
<dbReference type="Gene3D" id="6.10.250.1400">
    <property type="match status" value="1"/>
</dbReference>
<feature type="compositionally biased region" description="Basic and acidic residues" evidence="13">
    <location>
        <begin position="204"/>
        <end position="219"/>
    </location>
</feature>
<proteinExistence type="inferred from homology"/>
<dbReference type="Proteomes" id="UP000075243">
    <property type="component" value="Chromosome 3"/>
</dbReference>
<dbReference type="InterPro" id="IPR033341">
    <property type="entry name" value="SKA3"/>
</dbReference>
<evidence type="ECO:0000256" key="4">
    <source>
        <dbReference type="ARBA" id="ARBA00022454"/>
    </source>
</evidence>
<dbReference type="OMA" id="VRMNHLV"/>
<comment type="subcellular location">
    <subcellularLocation>
        <location evidence="2">Chromosome</location>
        <location evidence="2">Centromere</location>
        <location evidence="2">Kinetochore</location>
    </subcellularLocation>
    <subcellularLocation>
        <location evidence="1">Cytoplasm</location>
        <location evidence="1">Cytoskeleton</location>
        <location evidence="1">Spindle</location>
    </subcellularLocation>
</comment>
<name>A0A151TVY6_CAJCA</name>
<evidence type="ECO:0000256" key="9">
    <source>
        <dbReference type="ARBA" id="ARBA00022838"/>
    </source>
</evidence>
<reference evidence="14 15" key="1">
    <citation type="journal article" date="2012" name="Nat. Biotechnol.">
        <title>Draft genome sequence of pigeonpea (Cajanus cajan), an orphan legume crop of resource-poor farmers.</title>
        <authorList>
            <person name="Varshney R.K."/>
            <person name="Chen W."/>
            <person name="Li Y."/>
            <person name="Bharti A.K."/>
            <person name="Saxena R.K."/>
            <person name="Schlueter J.A."/>
            <person name="Donoghue M.T."/>
            <person name="Azam S."/>
            <person name="Fan G."/>
            <person name="Whaley A.M."/>
            <person name="Farmer A.D."/>
            <person name="Sheridan J."/>
            <person name="Iwata A."/>
            <person name="Tuteja R."/>
            <person name="Penmetsa R.V."/>
            <person name="Wu W."/>
            <person name="Upadhyaya H.D."/>
            <person name="Yang S.P."/>
            <person name="Shah T."/>
            <person name="Saxena K.B."/>
            <person name="Michael T."/>
            <person name="McCombie W.R."/>
            <person name="Yang B."/>
            <person name="Zhang G."/>
            <person name="Yang H."/>
            <person name="Wang J."/>
            <person name="Spillane C."/>
            <person name="Cook D.R."/>
            <person name="May G.D."/>
            <person name="Xu X."/>
            <person name="Jackson S.A."/>
        </authorList>
    </citation>
    <scope>NUCLEOTIDE SEQUENCE [LARGE SCALE GENOMIC DNA]</scope>
    <source>
        <strain evidence="15">cv. Asha</strain>
    </source>
</reference>
<protein>
    <submittedName>
        <fullName evidence="14">Uncharacterized protein</fullName>
    </submittedName>
</protein>
<keyword evidence="7" id="KW-0493">Microtubule</keyword>
<evidence type="ECO:0000256" key="10">
    <source>
        <dbReference type="ARBA" id="ARBA00023212"/>
    </source>
</evidence>
<evidence type="ECO:0000256" key="11">
    <source>
        <dbReference type="ARBA" id="ARBA00023306"/>
    </source>
</evidence>
<keyword evidence="6" id="KW-0132">Cell division</keyword>
<dbReference type="GO" id="GO:0000278">
    <property type="term" value="P:mitotic cell cycle"/>
    <property type="evidence" value="ECO:0007669"/>
    <property type="project" value="TreeGrafter"/>
</dbReference>
<dbReference type="EMBL" id="CM003605">
    <property type="protein sequence ID" value="KYP71168.1"/>
    <property type="molecule type" value="Genomic_DNA"/>
</dbReference>
<feature type="region of interest" description="Disordered" evidence="13">
    <location>
        <begin position="202"/>
        <end position="221"/>
    </location>
</feature>
<evidence type="ECO:0000256" key="2">
    <source>
        <dbReference type="ARBA" id="ARBA00004629"/>
    </source>
</evidence>
<dbReference type="GO" id="GO:0000940">
    <property type="term" value="C:outer kinetochore"/>
    <property type="evidence" value="ECO:0007669"/>
    <property type="project" value="InterPro"/>
</dbReference>
<evidence type="ECO:0000256" key="7">
    <source>
        <dbReference type="ARBA" id="ARBA00022701"/>
    </source>
</evidence>
<evidence type="ECO:0000256" key="13">
    <source>
        <dbReference type="SAM" id="MobiDB-lite"/>
    </source>
</evidence>
<evidence type="ECO:0000256" key="6">
    <source>
        <dbReference type="ARBA" id="ARBA00022618"/>
    </source>
</evidence>
<keyword evidence="9" id="KW-0995">Kinetochore</keyword>
<evidence type="ECO:0000313" key="15">
    <source>
        <dbReference type="Proteomes" id="UP000075243"/>
    </source>
</evidence>
<keyword evidence="12" id="KW-0137">Centromere</keyword>
<dbReference type="GO" id="GO:0051301">
    <property type="term" value="P:cell division"/>
    <property type="evidence" value="ECO:0007669"/>
    <property type="project" value="UniProtKB-KW"/>
</dbReference>
<keyword evidence="11" id="KW-0131">Cell cycle</keyword>
<evidence type="ECO:0000313" key="14">
    <source>
        <dbReference type="EMBL" id="KYP71168.1"/>
    </source>
</evidence>
<organism evidence="14 15">
    <name type="scientific">Cajanus cajan</name>
    <name type="common">Pigeon pea</name>
    <name type="synonym">Cajanus indicus</name>
    <dbReference type="NCBI Taxonomy" id="3821"/>
    <lineage>
        <taxon>Eukaryota</taxon>
        <taxon>Viridiplantae</taxon>
        <taxon>Streptophyta</taxon>
        <taxon>Embryophyta</taxon>
        <taxon>Tracheophyta</taxon>
        <taxon>Spermatophyta</taxon>
        <taxon>Magnoliopsida</taxon>
        <taxon>eudicotyledons</taxon>
        <taxon>Gunneridae</taxon>
        <taxon>Pentapetalae</taxon>
        <taxon>rosids</taxon>
        <taxon>fabids</taxon>
        <taxon>Fabales</taxon>
        <taxon>Fabaceae</taxon>
        <taxon>Papilionoideae</taxon>
        <taxon>50 kb inversion clade</taxon>
        <taxon>NPAAA clade</taxon>
        <taxon>indigoferoid/millettioid clade</taxon>
        <taxon>Phaseoleae</taxon>
        <taxon>Cajanus</taxon>
    </lineage>
</organism>
<dbReference type="PANTHER" id="PTHR48118:SF1">
    <property type="entry name" value="SPINDLE AND KINETOCHORE-ASSOCIATED PROTEIN 3"/>
    <property type="match status" value="1"/>
</dbReference>
<sequence length="351" mass="39287">MAEDPISSFCNALATFCNHLHSSSDALRQSIDRRPIPLDSASSTFVQCLNRHVSTASADLDMLHSMSFGTVSFEELLGHCNELYKKNNADLFELEDRLKSYGYVPVPDIEEEDEAEDIQQQDLEDRLDSLSSFYGSLSVADSSLKNFEEDVLLDESLSLKNLGLSDACLATLASEGDLSPPEPEKVREIKQQHQPVEDIMVSSEESKLLSNESDKENPKSVEIPSPILKISKSEFECLPGYMKGLASWEDLLVAVDKINSSLSKNTNGCSYFHQDEITSFELGSLTVPSLLLYLIRLLQNSNLPLIYVGHTTQKTILFYNIFHKNTNVLAIVQQSFVYHHTFIDAVCLFRS</sequence>
<evidence type="ECO:0000256" key="1">
    <source>
        <dbReference type="ARBA" id="ARBA00004186"/>
    </source>
</evidence>
<evidence type="ECO:0000256" key="3">
    <source>
        <dbReference type="ARBA" id="ARBA00007716"/>
    </source>
</evidence>
<keyword evidence="8" id="KW-0498">Mitosis</keyword>
<keyword evidence="5" id="KW-0963">Cytoplasm</keyword>
<dbReference type="GO" id="GO:0005876">
    <property type="term" value="C:spindle microtubule"/>
    <property type="evidence" value="ECO:0007669"/>
    <property type="project" value="TreeGrafter"/>
</dbReference>
<evidence type="ECO:0000256" key="8">
    <source>
        <dbReference type="ARBA" id="ARBA00022776"/>
    </source>
</evidence>
<keyword evidence="15" id="KW-1185">Reference proteome</keyword>
<evidence type="ECO:0000256" key="12">
    <source>
        <dbReference type="ARBA" id="ARBA00023328"/>
    </source>
</evidence>
<dbReference type="Gramene" id="C.cajan_10127.t">
    <property type="protein sequence ID" value="C.cajan_10127.t"/>
    <property type="gene ID" value="C.cajan_10127"/>
</dbReference>
<dbReference type="PANTHER" id="PTHR48118">
    <property type="entry name" value="SPINDLE AND KINETOCHORE-ASSOCIATED PROTEIN 3"/>
    <property type="match status" value="1"/>
</dbReference>
<dbReference type="GO" id="GO:0007059">
    <property type="term" value="P:chromosome segregation"/>
    <property type="evidence" value="ECO:0007669"/>
    <property type="project" value="InterPro"/>
</dbReference>
<accession>A0A151TVY6</accession>
<gene>
    <name evidence="14" type="ORF">KK1_010413</name>
</gene>
<dbReference type="STRING" id="3821.A0A151TVY6"/>
<keyword evidence="10" id="KW-0206">Cytoskeleton</keyword>
<evidence type="ECO:0000256" key="5">
    <source>
        <dbReference type="ARBA" id="ARBA00022490"/>
    </source>
</evidence>